<dbReference type="EMBL" id="CAJHUB010000680">
    <property type="protein sequence ID" value="CAD7677678.1"/>
    <property type="molecule type" value="Genomic_DNA"/>
</dbReference>
<dbReference type="PANTHER" id="PTHR11028">
    <property type="entry name" value="VACUOLAR ATP SYNTHASE SUBUNIT AC39"/>
    <property type="match status" value="1"/>
</dbReference>
<dbReference type="GO" id="GO:0046961">
    <property type="term" value="F:proton-transporting ATPase activity, rotational mechanism"/>
    <property type="evidence" value="ECO:0007669"/>
    <property type="project" value="InterPro"/>
</dbReference>
<proteinExistence type="predicted"/>
<dbReference type="InterPro" id="IPR002843">
    <property type="entry name" value="ATPase_V0-cplx_csu/dsu"/>
</dbReference>
<protein>
    <submittedName>
        <fullName evidence="1">(raccoon dog) hypothetical protein</fullName>
    </submittedName>
</protein>
<evidence type="ECO:0000313" key="2">
    <source>
        <dbReference type="Proteomes" id="UP000645828"/>
    </source>
</evidence>
<name>A0A811YLU0_NYCPR</name>
<dbReference type="Proteomes" id="UP000645828">
    <property type="component" value="Unassembled WGS sequence"/>
</dbReference>
<dbReference type="InterPro" id="IPR016727">
    <property type="entry name" value="ATPase_V0-cplx_dsu"/>
</dbReference>
<evidence type="ECO:0000313" key="1">
    <source>
        <dbReference type="EMBL" id="CAD7677678.1"/>
    </source>
</evidence>
<sequence>MQRIWIFLESSPRTLSTFFCIHDVQLHDNVILLMNGALPKKKKKNLSTFFLDYMSENTVDKLNIELLHNTLYKSYLEAFYKFCKDHGDVTEEIMHPILEFEDDRETLYLTCGKLCPEQLRLLAQAEDFDQMSTGGKTLEDVFYDYEVQMKVLAFNMQFHYGVINIYTKLKEQEMKNIVWTAECFSQRH</sequence>
<dbReference type="GO" id="GO:0033179">
    <property type="term" value="C:proton-transporting V-type ATPase, V0 domain"/>
    <property type="evidence" value="ECO:0007669"/>
    <property type="project" value="InterPro"/>
</dbReference>
<dbReference type="InterPro" id="IPR036079">
    <property type="entry name" value="ATPase_csu/dsu_sf"/>
</dbReference>
<organism evidence="1 2">
    <name type="scientific">Nyctereutes procyonoides</name>
    <name type="common">Raccoon dog</name>
    <name type="synonym">Canis procyonoides</name>
    <dbReference type="NCBI Taxonomy" id="34880"/>
    <lineage>
        <taxon>Eukaryota</taxon>
        <taxon>Metazoa</taxon>
        <taxon>Chordata</taxon>
        <taxon>Craniata</taxon>
        <taxon>Vertebrata</taxon>
        <taxon>Euteleostomi</taxon>
        <taxon>Mammalia</taxon>
        <taxon>Eutheria</taxon>
        <taxon>Laurasiatheria</taxon>
        <taxon>Carnivora</taxon>
        <taxon>Caniformia</taxon>
        <taxon>Canidae</taxon>
        <taxon>Nyctereutes</taxon>
    </lineage>
</organism>
<reference evidence="1" key="1">
    <citation type="submission" date="2020-12" db="EMBL/GenBank/DDBJ databases">
        <authorList>
            <consortium name="Molecular Ecology Group"/>
        </authorList>
    </citation>
    <scope>NUCLEOTIDE SEQUENCE</scope>
    <source>
        <strain evidence="1">TBG_1078</strain>
    </source>
</reference>
<accession>A0A811YLU0</accession>
<dbReference type="Pfam" id="PF01992">
    <property type="entry name" value="vATP-synt_AC39"/>
    <property type="match status" value="1"/>
</dbReference>
<dbReference type="AlphaFoldDB" id="A0A811YLU0"/>
<gene>
    <name evidence="1" type="ORF">NYPRO_LOCUS10476</name>
</gene>
<keyword evidence="2" id="KW-1185">Reference proteome</keyword>
<comment type="caution">
    <text evidence="1">The sequence shown here is derived from an EMBL/GenBank/DDBJ whole genome shotgun (WGS) entry which is preliminary data.</text>
</comment>
<dbReference type="SUPFAM" id="SSF103486">
    <property type="entry name" value="V-type ATP synthase subunit C"/>
    <property type="match status" value="1"/>
</dbReference>